<dbReference type="InterPro" id="IPR054505">
    <property type="entry name" value="Myb_DNA-bind_8"/>
</dbReference>
<feature type="compositionally biased region" description="Basic residues" evidence="1">
    <location>
        <begin position="170"/>
        <end position="195"/>
    </location>
</feature>
<feature type="domain" description="Myb-like DNA-binding" evidence="2">
    <location>
        <begin position="8"/>
        <end position="58"/>
    </location>
</feature>
<evidence type="ECO:0000259" key="2">
    <source>
        <dbReference type="Pfam" id="PF22980"/>
    </source>
</evidence>
<protein>
    <recommendedName>
        <fullName evidence="2">Myb-like DNA-binding domain-containing protein</fullName>
    </recommendedName>
</protein>
<feature type="region of interest" description="Disordered" evidence="1">
    <location>
        <begin position="56"/>
        <end position="79"/>
    </location>
</feature>
<organism evidence="3 4">
    <name type="scientific">Monilinia laxa</name>
    <name type="common">Brown rot fungus</name>
    <name type="synonym">Sclerotinia laxa</name>
    <dbReference type="NCBI Taxonomy" id="61186"/>
    <lineage>
        <taxon>Eukaryota</taxon>
        <taxon>Fungi</taxon>
        <taxon>Dikarya</taxon>
        <taxon>Ascomycota</taxon>
        <taxon>Pezizomycotina</taxon>
        <taxon>Leotiomycetes</taxon>
        <taxon>Helotiales</taxon>
        <taxon>Sclerotiniaceae</taxon>
        <taxon>Monilinia</taxon>
    </lineage>
</organism>
<gene>
    <name evidence="3" type="ORF">EYC80_000603</name>
</gene>
<name>A0A5N6KB55_MONLA</name>
<proteinExistence type="predicted"/>
<keyword evidence="4" id="KW-1185">Reference proteome</keyword>
<dbReference type="OrthoDB" id="5353914at2759"/>
<feature type="region of interest" description="Disordered" evidence="1">
    <location>
        <begin position="270"/>
        <end position="299"/>
    </location>
</feature>
<feature type="domain" description="Myb-like DNA-binding" evidence="2">
    <location>
        <begin position="103"/>
        <end position="147"/>
    </location>
</feature>
<evidence type="ECO:0000313" key="3">
    <source>
        <dbReference type="EMBL" id="KAB8300430.1"/>
    </source>
</evidence>
<sequence>MPFSPQEERLIAAVIKQMDPSVFPIDFQKVAEEMGISGGKDDAKAAEKRWSRLKKKVKNTGGKETMTAPKEKVKDSSVAKKRKIVHNENTKLQSPPIMSADAEKQKLMASILSQVNIGHIDWDKVAKDLNTPTANAARVRWQRFRKTLPSFDNGPNRDGSHGTASPPVTPKKRQSPTKRKSFNRSPAKKQKRSRPRSNSDEENDELEPDIYYKEENNYVLPEIPARSLPSRKAKVKSPIKEAVTSDEEEEEDVTKVDMKCEDLIEDRIDGTETQETQGTVESGRAFVDSGSDFDGNVEG</sequence>
<dbReference type="Pfam" id="PF22980">
    <property type="entry name" value="Myb_DNA-bind_8"/>
    <property type="match status" value="2"/>
</dbReference>
<feature type="compositionally biased region" description="Basic and acidic residues" evidence="1">
    <location>
        <begin position="69"/>
        <end position="78"/>
    </location>
</feature>
<reference evidence="3 4" key="1">
    <citation type="submission" date="2019-06" db="EMBL/GenBank/DDBJ databases">
        <title>Genome Sequence of the Brown Rot Fungal Pathogen Monilinia laxa.</title>
        <authorList>
            <person name="De Miccolis Angelini R.M."/>
            <person name="Landi L."/>
            <person name="Abate D."/>
            <person name="Pollastro S."/>
            <person name="Romanazzi G."/>
            <person name="Faretra F."/>
        </authorList>
    </citation>
    <scope>NUCLEOTIDE SEQUENCE [LARGE SCALE GENOMIC DNA]</scope>
    <source>
        <strain evidence="3 4">Mlax316</strain>
    </source>
</reference>
<dbReference type="Proteomes" id="UP000326757">
    <property type="component" value="Unassembled WGS sequence"/>
</dbReference>
<dbReference type="EMBL" id="VIGI01000005">
    <property type="protein sequence ID" value="KAB8300430.1"/>
    <property type="molecule type" value="Genomic_DNA"/>
</dbReference>
<comment type="caution">
    <text evidence="3">The sequence shown here is derived from an EMBL/GenBank/DDBJ whole genome shotgun (WGS) entry which is preliminary data.</text>
</comment>
<evidence type="ECO:0000256" key="1">
    <source>
        <dbReference type="SAM" id="MobiDB-lite"/>
    </source>
</evidence>
<dbReference type="AlphaFoldDB" id="A0A5N6KB55"/>
<accession>A0A5N6KB55</accession>
<evidence type="ECO:0000313" key="4">
    <source>
        <dbReference type="Proteomes" id="UP000326757"/>
    </source>
</evidence>
<feature type="region of interest" description="Disordered" evidence="1">
    <location>
        <begin position="148"/>
        <end position="255"/>
    </location>
</feature>